<dbReference type="InterPro" id="IPR055414">
    <property type="entry name" value="LRR_R13L4/SHOC2-like"/>
</dbReference>
<organism evidence="5 6">
    <name type="scientific">Tetracentron sinense</name>
    <name type="common">Spur-leaf</name>
    <dbReference type="NCBI Taxonomy" id="13715"/>
    <lineage>
        <taxon>Eukaryota</taxon>
        <taxon>Viridiplantae</taxon>
        <taxon>Streptophyta</taxon>
        <taxon>Embryophyta</taxon>
        <taxon>Tracheophyta</taxon>
        <taxon>Spermatophyta</taxon>
        <taxon>Magnoliopsida</taxon>
        <taxon>Trochodendrales</taxon>
        <taxon>Trochodendraceae</taxon>
        <taxon>Tetracentron</taxon>
    </lineage>
</organism>
<comment type="similarity">
    <text evidence="1">Belongs to the UDP-glycosyltransferase family.</text>
</comment>
<gene>
    <name evidence="5" type="ORF">HHK36_022855</name>
</gene>
<evidence type="ECO:0000256" key="1">
    <source>
        <dbReference type="ARBA" id="ARBA00009995"/>
    </source>
</evidence>
<dbReference type="PANTHER" id="PTHR48049">
    <property type="entry name" value="GLYCOSYLTRANSFERASE"/>
    <property type="match status" value="1"/>
</dbReference>
<dbReference type="Pfam" id="PF00201">
    <property type="entry name" value="UDPGT"/>
    <property type="match status" value="2"/>
</dbReference>
<dbReference type="FunFam" id="3.40.50.2000:FF:000037">
    <property type="entry name" value="Glycosyltransferase"/>
    <property type="match status" value="2"/>
</dbReference>
<dbReference type="SUPFAM" id="SSF52047">
    <property type="entry name" value="RNI-like"/>
    <property type="match status" value="2"/>
</dbReference>
<accession>A0A834YVK2</accession>
<dbReference type="Proteomes" id="UP000655225">
    <property type="component" value="Unassembled WGS sequence"/>
</dbReference>
<keyword evidence="2" id="KW-0808">Transferase</keyword>
<protein>
    <recommendedName>
        <fullName evidence="4">Disease resistance R13L4/SHOC-2-like LRR domain-containing protein</fullName>
    </recommendedName>
</protein>
<proteinExistence type="inferred from homology"/>
<dbReference type="InterPro" id="IPR002213">
    <property type="entry name" value="UDP_glucos_trans"/>
</dbReference>
<feature type="domain" description="Disease resistance R13L4/SHOC-2-like LRR" evidence="4">
    <location>
        <begin position="624"/>
        <end position="746"/>
    </location>
</feature>
<dbReference type="Gene3D" id="3.80.10.10">
    <property type="entry name" value="Ribonuclease Inhibitor"/>
    <property type="match status" value="2"/>
</dbReference>
<dbReference type="Gene3D" id="3.40.50.2000">
    <property type="entry name" value="Glycogen Phosphorylase B"/>
    <property type="match status" value="4"/>
</dbReference>
<dbReference type="OrthoDB" id="5835829at2759"/>
<dbReference type="EMBL" id="JABCRI010000016">
    <property type="protein sequence ID" value="KAF8392512.1"/>
    <property type="molecule type" value="Genomic_DNA"/>
</dbReference>
<dbReference type="InterPro" id="IPR032675">
    <property type="entry name" value="LRR_dom_sf"/>
</dbReference>
<dbReference type="PANTHER" id="PTHR48049:SF57">
    <property type="entry name" value="UDP-GLYCOSYLTRANSFERASE 91C1-LIKE"/>
    <property type="match status" value="1"/>
</dbReference>
<dbReference type="GO" id="GO:0035251">
    <property type="term" value="F:UDP-glucosyltransferase activity"/>
    <property type="evidence" value="ECO:0007669"/>
    <property type="project" value="InterPro"/>
</dbReference>
<evidence type="ECO:0000259" key="4">
    <source>
        <dbReference type="Pfam" id="PF23598"/>
    </source>
</evidence>
<evidence type="ECO:0000256" key="3">
    <source>
        <dbReference type="ARBA" id="ARBA00022737"/>
    </source>
</evidence>
<dbReference type="SUPFAM" id="SSF53756">
    <property type="entry name" value="UDP-Glycosyltransferase/glycogen phosphorylase"/>
    <property type="match status" value="4"/>
</dbReference>
<dbReference type="AlphaFoldDB" id="A0A834YVK2"/>
<reference evidence="5 6" key="1">
    <citation type="submission" date="2020-04" db="EMBL/GenBank/DDBJ databases">
        <title>Plant Genome Project.</title>
        <authorList>
            <person name="Zhang R.-G."/>
        </authorList>
    </citation>
    <scope>NUCLEOTIDE SEQUENCE [LARGE SCALE GENOMIC DNA]</scope>
    <source>
        <strain evidence="5">YNK0</strain>
        <tissue evidence="5">Leaf</tissue>
    </source>
</reference>
<evidence type="ECO:0000313" key="5">
    <source>
        <dbReference type="EMBL" id="KAF8392512.1"/>
    </source>
</evidence>
<evidence type="ECO:0000313" key="6">
    <source>
        <dbReference type="Proteomes" id="UP000655225"/>
    </source>
</evidence>
<keyword evidence="3" id="KW-0677">Repeat</keyword>
<feature type="domain" description="Disease resistance R13L4/SHOC-2-like LRR" evidence="4">
    <location>
        <begin position="135"/>
        <end position="257"/>
    </location>
</feature>
<evidence type="ECO:0000256" key="2">
    <source>
        <dbReference type="ARBA" id="ARBA00022679"/>
    </source>
</evidence>
<name>A0A834YVK2_TETSI</name>
<dbReference type="Pfam" id="PF23598">
    <property type="entry name" value="LRR_14"/>
    <property type="match status" value="2"/>
</dbReference>
<dbReference type="InterPro" id="IPR050481">
    <property type="entry name" value="UDP-glycosyltransf_plant"/>
</dbReference>
<comment type="caution">
    <text evidence="5">The sequence shown here is derived from an EMBL/GenBank/DDBJ whole genome shotgun (WGS) entry which is preliminary data.</text>
</comment>
<keyword evidence="6" id="KW-1185">Reference proteome</keyword>
<sequence length="923" mass="103815">MHTIVANSNPIDGGVLVLVCTLCTQYLKTTYDLLQPQFKQFIATESPHWIIDDLIPLWTAEIAREFGVPLVLFEVLTAACISFFGPLECFVGDGQKRHRSSTKSLTFPSAWITSPSSVAYRKHEANDMFAGVLSKMHPSITTLQKLTVLDVGYCPSLQCLPRGLGRLSNLQELSGYKLGSPSSMDGCRLSELTQLRVLRMNISEEGQISDDEMTVLSQFRKLKVLSIDYGNCVNKAILKKLVNIFPPPHLQELYLVMHRDKLPGVDIFVCTADPTMEPPMLVINTVLSVSSLFLTYEIAHGLELSNLPFLWALRRPMWALDDDDSLPSDFRRRIENRGVVCIGWVPQLEILAHPSICGSLFHSGWGSIVETLQHGHTLMVLPLVIDLGLNARLLVEKGLAVEVERSEDGSFNRSCIAKALRKAMVEEEGESIRLRLLYREGHGCVHTDLRSGRVTEVWRHRRQELWRRREMEDDEQWKGRGKTQMRWSKVKFARTNSNPIDGGVLVLVCTLCTQYLKTTYDLLQPQFKQFIATESPDWIIHDLIPLWTAEIAREFGVPLALFEVLTAACISFFGPLECFVGDGQKRHRSSTKSLTFPSAWITSPSSVAYRKHEANDMFAGVLSKMHPSITSLQKLTVLDVGYCPSLQCLPRGLGRLSNLQELSGYKLGSPSSMDGCRLSELTQLRVLRMNISEEGQISDDEMTVLSQFRKLKVLSIDYGNCVNKAILKKLVNIFPPPHLQELYLVMHRDKLPGVDIFVCTADPTMEPPMLVINTVLSVSSLFLTYEIAHGLELSNLPFLWALRRPMWALDDDDSLPSDFRRRIENRGVVCIGWVPQLEILAHPSICGSLFHSGWGSIVETLQHGHTLMVLPLVIDLGLNARLLVEKGLAVEVERSEDRSFNRSCIAKALRKAMVEEEGESIRV</sequence>